<dbReference type="GO" id="GO:0000159">
    <property type="term" value="C:protein phosphatase type 2A complex"/>
    <property type="evidence" value="ECO:0007669"/>
    <property type="project" value="InterPro"/>
</dbReference>
<dbReference type="SUPFAM" id="SSF48371">
    <property type="entry name" value="ARM repeat"/>
    <property type="match status" value="1"/>
</dbReference>
<dbReference type="Pfam" id="PF01603">
    <property type="entry name" value="B56"/>
    <property type="match status" value="1"/>
</dbReference>
<dbReference type="VEuPathDB" id="TrichDB:TRFO_37697"/>
<dbReference type="Gene3D" id="1.25.10.10">
    <property type="entry name" value="Leucine-rich Repeat Variant"/>
    <property type="match status" value="1"/>
</dbReference>
<evidence type="ECO:0008006" key="3">
    <source>
        <dbReference type="Google" id="ProtNLM"/>
    </source>
</evidence>
<dbReference type="InterPro" id="IPR002554">
    <property type="entry name" value="PP2A_B56"/>
</dbReference>
<evidence type="ECO:0000313" key="2">
    <source>
        <dbReference type="Proteomes" id="UP000179807"/>
    </source>
</evidence>
<organism evidence="1 2">
    <name type="scientific">Tritrichomonas foetus</name>
    <dbReference type="NCBI Taxonomy" id="1144522"/>
    <lineage>
        <taxon>Eukaryota</taxon>
        <taxon>Metamonada</taxon>
        <taxon>Parabasalia</taxon>
        <taxon>Tritrichomonadida</taxon>
        <taxon>Tritrichomonadidae</taxon>
        <taxon>Tritrichomonas</taxon>
    </lineage>
</organism>
<protein>
    <recommendedName>
        <fullName evidence="3">Phosphoprotein phosphatase</fullName>
    </recommendedName>
</protein>
<dbReference type="EMBL" id="MLAK01001196">
    <property type="protein sequence ID" value="OHS96140.1"/>
    <property type="molecule type" value="Genomic_DNA"/>
</dbReference>
<evidence type="ECO:0000313" key="1">
    <source>
        <dbReference type="EMBL" id="OHS96140.1"/>
    </source>
</evidence>
<dbReference type="PANTHER" id="PTHR10257">
    <property type="entry name" value="SERINE/THREONINE PROTEIN PHOSPHATASE 2A PP2A REGULATORY SUBUNIT B"/>
    <property type="match status" value="1"/>
</dbReference>
<dbReference type="AlphaFoldDB" id="A0A1J4JFZ7"/>
<gene>
    <name evidence="1" type="ORF">TRFO_37697</name>
</gene>
<dbReference type="PANTHER" id="PTHR10257:SF3">
    <property type="entry name" value="SERINE_THREONINE-PROTEIN PHOSPHATASE 2A 56 KDA REGULATORY SUBUNIT GAMMA ISOFORM"/>
    <property type="match status" value="1"/>
</dbReference>
<dbReference type="GO" id="GO:0007165">
    <property type="term" value="P:signal transduction"/>
    <property type="evidence" value="ECO:0007669"/>
    <property type="project" value="InterPro"/>
</dbReference>
<dbReference type="OrthoDB" id="10669172at2759"/>
<dbReference type="InterPro" id="IPR016024">
    <property type="entry name" value="ARM-type_fold"/>
</dbReference>
<reference evidence="1" key="1">
    <citation type="submission" date="2016-10" db="EMBL/GenBank/DDBJ databases">
        <authorList>
            <person name="Benchimol M."/>
            <person name="Almeida L.G."/>
            <person name="Vasconcelos A.T."/>
            <person name="Perreira-Neves A."/>
            <person name="Rosa I.A."/>
            <person name="Tasca T."/>
            <person name="Bogo M.R."/>
            <person name="de Souza W."/>
        </authorList>
    </citation>
    <scope>NUCLEOTIDE SEQUENCE [LARGE SCALE GENOMIC DNA]</scope>
    <source>
        <strain evidence="1">K</strain>
    </source>
</reference>
<keyword evidence="2" id="KW-1185">Reference proteome</keyword>
<comment type="caution">
    <text evidence="1">The sequence shown here is derived from an EMBL/GenBank/DDBJ whole genome shotgun (WGS) entry which is preliminary data.</text>
</comment>
<dbReference type="FunFam" id="1.25.10.10:FF:000331">
    <property type="entry name" value="Phosphoprotein phosphatase, putative"/>
    <property type="match status" value="1"/>
</dbReference>
<dbReference type="GO" id="GO:0019888">
    <property type="term" value="F:protein phosphatase regulator activity"/>
    <property type="evidence" value="ECO:0007669"/>
    <property type="project" value="InterPro"/>
</dbReference>
<name>A0A1J4JFZ7_9EUKA</name>
<sequence length="432" mass="49931">MRPSSTRSGPQFTTQSVKVRSNLATISESSSLPAQIIEMIKSCKNKIDPKSPTAAQERTAKKELLEKVLSNMRDIVQLDAIVLGELFEMVCLIILRQIDVSDIYLYSDSKISIVATNWEIVNVAHQILAVFIENVNQSISYQLMGKDFIYSLVDLLKSPDPNERFTVDGQLMRLFDVLPKYRQIIINAYQRQFELYYYDYKNYFAINTCLNFFFKYFQTINQPLLYTDFFKRLIFPLFSTPFVSEFYTVLNQISSFFESRNPEIADFCFKYLMDHWPITDSNKQAAYLGHMIHLSANLQITNIPKIIPKLFSKISNCLSSENFKVTSAALMLCSDQSFLFIFGPFADKFLPLIMPSIEKASRHWNPDVAAVCNDTVKILYNMNSSLMKKIVSDQNFVKKFEEEEAKNEKIKEEIWRIIKSSAEARYPPGGFI</sequence>
<proteinExistence type="predicted"/>
<dbReference type="RefSeq" id="XP_068349277.1">
    <property type="nucleotide sequence ID" value="XM_068511584.1"/>
</dbReference>
<dbReference type="GeneID" id="94846288"/>
<accession>A0A1J4JFZ7</accession>
<dbReference type="InterPro" id="IPR011989">
    <property type="entry name" value="ARM-like"/>
</dbReference>
<dbReference type="Proteomes" id="UP000179807">
    <property type="component" value="Unassembled WGS sequence"/>
</dbReference>